<evidence type="ECO:0000313" key="3">
    <source>
        <dbReference type="Proteomes" id="UP001497512"/>
    </source>
</evidence>
<feature type="transmembrane region" description="Helical" evidence="1">
    <location>
        <begin position="40"/>
        <end position="59"/>
    </location>
</feature>
<feature type="transmembrane region" description="Helical" evidence="1">
    <location>
        <begin position="7"/>
        <end position="28"/>
    </location>
</feature>
<keyword evidence="1" id="KW-0812">Transmembrane</keyword>
<protein>
    <submittedName>
        <fullName evidence="2">Uncharacterized protein</fullName>
    </submittedName>
</protein>
<sequence length="78" mass="8204">MQDDLRITCNILICQLASLILDQLLTMGVVRVELMAPSHMAAAVILGGAKIAAASSFAVRGASSTARSRDGQSFELRA</sequence>
<organism evidence="2 3">
    <name type="scientific">Sphagnum troendelagicum</name>
    <dbReference type="NCBI Taxonomy" id="128251"/>
    <lineage>
        <taxon>Eukaryota</taxon>
        <taxon>Viridiplantae</taxon>
        <taxon>Streptophyta</taxon>
        <taxon>Embryophyta</taxon>
        <taxon>Bryophyta</taxon>
        <taxon>Sphagnophytina</taxon>
        <taxon>Sphagnopsida</taxon>
        <taxon>Sphagnales</taxon>
        <taxon>Sphagnaceae</taxon>
        <taxon>Sphagnum</taxon>
    </lineage>
</organism>
<dbReference type="EMBL" id="OZ019898">
    <property type="protein sequence ID" value="CAK9229776.1"/>
    <property type="molecule type" value="Genomic_DNA"/>
</dbReference>
<name>A0ABP0UVU0_9BRYO</name>
<keyword evidence="1" id="KW-1133">Transmembrane helix</keyword>
<evidence type="ECO:0000313" key="2">
    <source>
        <dbReference type="EMBL" id="CAK9229776.1"/>
    </source>
</evidence>
<dbReference type="Proteomes" id="UP001497512">
    <property type="component" value="Chromosome 6"/>
</dbReference>
<reference evidence="2" key="1">
    <citation type="submission" date="2024-02" db="EMBL/GenBank/DDBJ databases">
        <authorList>
            <consortium name="ELIXIR-Norway"/>
            <consortium name="Elixir Norway"/>
        </authorList>
    </citation>
    <scope>NUCLEOTIDE SEQUENCE</scope>
</reference>
<evidence type="ECO:0000256" key="1">
    <source>
        <dbReference type="SAM" id="Phobius"/>
    </source>
</evidence>
<gene>
    <name evidence="2" type="ORF">CSSPTR1EN2_LOCUS19902</name>
</gene>
<accession>A0ABP0UVU0</accession>
<keyword evidence="3" id="KW-1185">Reference proteome</keyword>
<proteinExistence type="predicted"/>
<keyword evidence="1" id="KW-0472">Membrane</keyword>